<dbReference type="InterPro" id="IPR009770">
    <property type="entry name" value="HGLS"/>
</dbReference>
<organism evidence="9 10">
    <name type="scientific">Cladorrhinum samala</name>
    <dbReference type="NCBI Taxonomy" id="585594"/>
    <lineage>
        <taxon>Eukaryota</taxon>
        <taxon>Fungi</taxon>
        <taxon>Dikarya</taxon>
        <taxon>Ascomycota</taxon>
        <taxon>Pezizomycotina</taxon>
        <taxon>Sordariomycetes</taxon>
        <taxon>Sordariomycetidae</taxon>
        <taxon>Sordariales</taxon>
        <taxon>Podosporaceae</taxon>
        <taxon>Cladorrhinum</taxon>
    </lineage>
</organism>
<dbReference type="SMART" id="SM01150">
    <property type="entry name" value="DUF1338"/>
    <property type="match status" value="1"/>
</dbReference>
<name>A0AAV9HIE1_9PEZI</name>
<dbReference type="EC" id="1.13.11.93" evidence="6"/>
<evidence type="ECO:0000256" key="3">
    <source>
        <dbReference type="ARBA" id="ARBA00023002"/>
    </source>
</evidence>
<dbReference type="PANTHER" id="PTHR39479:SF2">
    <property type="entry name" value="2-OXOADIPATE DIOXYGENASE_DECARBOXYLASE"/>
    <property type="match status" value="1"/>
</dbReference>
<gene>
    <name evidence="9" type="ORF">QBC42DRAFT_333405</name>
</gene>
<sequence>MIQQDMPSAVQNSTARAPVDADALRTRFVQQLSDMYRDEVPLYGDLVDIVRTVDASVLASRSLDPSSLPVRHSLERHGAIRLGTAQEMRQMARLFRIMGMHPVGYYDLQIVGFPLHGTAFRPVSERSLSANPFRVFTTVLRPCRIASPSVRQLAESILSKRQLFSPRLVELMAKAERTGLRSRACGGEDDDGNDGDEVEEFISESIKIFKWHSRSTVPLSTYLSLLREHPMVADIVCFPSAHINHLTPRTLDIDAVQDEMIRRGLPAKECIEGPPAGRKCEILLRQTSFRALQERVTFVEEKVERNGGCQGVDGTHTARFGEVEQRGAAVTKKGRELYDRLLMSAMRMKETAGRRMDEALRETFAEYPDDWETLRKDGLVFFRYRVRAKPAAAQLSLGGESGAAARMEDLIRAGVVECEPITYEDFLPFSAAGIFTSNLGGDGRKICKTGANGDTRAELEAVIGQPVLCETELYHGLQNASVEECERELGLKEILLPA</sequence>
<dbReference type="GO" id="GO:0051213">
    <property type="term" value="F:dioxygenase activity"/>
    <property type="evidence" value="ECO:0007669"/>
    <property type="project" value="UniProtKB-KW"/>
</dbReference>
<proteinExistence type="inferred from homology"/>
<accession>A0AAV9HIE1</accession>
<evidence type="ECO:0000313" key="9">
    <source>
        <dbReference type="EMBL" id="KAK4460118.1"/>
    </source>
</evidence>
<keyword evidence="3" id="KW-0560">Oxidoreductase</keyword>
<evidence type="ECO:0000256" key="2">
    <source>
        <dbReference type="ARBA" id="ARBA00022964"/>
    </source>
</evidence>
<evidence type="ECO:0000256" key="6">
    <source>
        <dbReference type="ARBA" id="ARBA00035023"/>
    </source>
</evidence>
<keyword evidence="10" id="KW-1185">Reference proteome</keyword>
<dbReference type="Gene3D" id="3.10.180.80">
    <property type="entry name" value="Uncharacterised protein PF07063, DUF1338"/>
    <property type="match status" value="1"/>
</dbReference>
<protein>
    <recommendedName>
        <fullName evidence="7">2-oxoadipate dioxygenase/decarboxylase</fullName>
        <ecNumber evidence="6">1.13.11.93</ecNumber>
    </recommendedName>
    <alternativeName>
        <fullName evidence="8">2-hydroxyglutarate synthase</fullName>
    </alternativeName>
</protein>
<dbReference type="PANTHER" id="PTHR39479">
    <property type="match status" value="1"/>
</dbReference>
<comment type="cofactor">
    <cofactor evidence="1">
        <name>Fe(2+)</name>
        <dbReference type="ChEBI" id="CHEBI:29033"/>
    </cofactor>
</comment>
<comment type="caution">
    <text evidence="9">The sequence shown here is derived from an EMBL/GenBank/DDBJ whole genome shotgun (WGS) entry which is preliminary data.</text>
</comment>
<reference evidence="9" key="2">
    <citation type="submission" date="2023-06" db="EMBL/GenBank/DDBJ databases">
        <authorList>
            <consortium name="Lawrence Berkeley National Laboratory"/>
            <person name="Mondo S.J."/>
            <person name="Hensen N."/>
            <person name="Bonometti L."/>
            <person name="Westerberg I."/>
            <person name="Brannstrom I.O."/>
            <person name="Guillou S."/>
            <person name="Cros-Aarteil S."/>
            <person name="Calhoun S."/>
            <person name="Haridas S."/>
            <person name="Kuo A."/>
            <person name="Pangilinan J."/>
            <person name="Riley R."/>
            <person name="Labutti K."/>
            <person name="Andreopoulos B."/>
            <person name="Lipzen A."/>
            <person name="Chen C."/>
            <person name="Yanf M."/>
            <person name="Daum C."/>
            <person name="Ng V."/>
            <person name="Clum A."/>
            <person name="Steindorff A."/>
            <person name="Ohm R."/>
            <person name="Martin F."/>
            <person name="Silar P."/>
            <person name="Natvig D."/>
            <person name="Lalanne C."/>
            <person name="Gautier V."/>
            <person name="Ament-Velasquez S.L."/>
            <person name="Kruys A."/>
            <person name="Hutchinson M.I."/>
            <person name="Powell A.J."/>
            <person name="Barry K."/>
            <person name="Miller A.N."/>
            <person name="Grigoriev I.V."/>
            <person name="Debuchy R."/>
            <person name="Gladieux P."/>
            <person name="Thoren M.H."/>
            <person name="Johannesson H."/>
        </authorList>
    </citation>
    <scope>NUCLEOTIDE SEQUENCE</scope>
    <source>
        <strain evidence="9">PSN324</strain>
    </source>
</reference>
<dbReference type="CDD" id="cd16348">
    <property type="entry name" value="VOC_YdcJ_like"/>
    <property type="match status" value="1"/>
</dbReference>
<evidence type="ECO:0000313" key="10">
    <source>
        <dbReference type="Proteomes" id="UP001321749"/>
    </source>
</evidence>
<dbReference type="InterPro" id="IPR047869">
    <property type="entry name" value="YdcJ_bac-like"/>
</dbReference>
<comment type="similarity">
    <text evidence="5">Belongs to the 2-oxoadipate dioxygenase/decarboxylase family.</text>
</comment>
<evidence type="ECO:0000256" key="7">
    <source>
        <dbReference type="ARBA" id="ARBA00035034"/>
    </source>
</evidence>
<dbReference type="Pfam" id="PF07063">
    <property type="entry name" value="HGLS"/>
    <property type="match status" value="1"/>
</dbReference>
<evidence type="ECO:0000256" key="5">
    <source>
        <dbReference type="ARBA" id="ARBA00035013"/>
    </source>
</evidence>
<dbReference type="Proteomes" id="UP001321749">
    <property type="component" value="Unassembled WGS sequence"/>
</dbReference>
<evidence type="ECO:0000256" key="1">
    <source>
        <dbReference type="ARBA" id="ARBA00001954"/>
    </source>
</evidence>
<keyword evidence="2" id="KW-0223">Dioxygenase</keyword>
<dbReference type="AlphaFoldDB" id="A0AAV9HIE1"/>
<dbReference type="EMBL" id="MU865019">
    <property type="protein sequence ID" value="KAK4460118.1"/>
    <property type="molecule type" value="Genomic_DNA"/>
</dbReference>
<reference evidence="9" key="1">
    <citation type="journal article" date="2023" name="Mol. Phylogenet. Evol.">
        <title>Genome-scale phylogeny and comparative genomics of the fungal order Sordariales.</title>
        <authorList>
            <person name="Hensen N."/>
            <person name="Bonometti L."/>
            <person name="Westerberg I."/>
            <person name="Brannstrom I.O."/>
            <person name="Guillou S."/>
            <person name="Cros-Aarteil S."/>
            <person name="Calhoun S."/>
            <person name="Haridas S."/>
            <person name="Kuo A."/>
            <person name="Mondo S."/>
            <person name="Pangilinan J."/>
            <person name="Riley R."/>
            <person name="LaButti K."/>
            <person name="Andreopoulos B."/>
            <person name="Lipzen A."/>
            <person name="Chen C."/>
            <person name="Yan M."/>
            <person name="Daum C."/>
            <person name="Ng V."/>
            <person name="Clum A."/>
            <person name="Steindorff A."/>
            <person name="Ohm R.A."/>
            <person name="Martin F."/>
            <person name="Silar P."/>
            <person name="Natvig D.O."/>
            <person name="Lalanne C."/>
            <person name="Gautier V."/>
            <person name="Ament-Velasquez S.L."/>
            <person name="Kruys A."/>
            <person name="Hutchinson M.I."/>
            <person name="Powell A.J."/>
            <person name="Barry K."/>
            <person name="Miller A.N."/>
            <person name="Grigoriev I.V."/>
            <person name="Debuchy R."/>
            <person name="Gladieux P."/>
            <person name="Hiltunen Thoren M."/>
            <person name="Johannesson H."/>
        </authorList>
    </citation>
    <scope>NUCLEOTIDE SEQUENCE</scope>
    <source>
        <strain evidence="9">PSN324</strain>
    </source>
</reference>
<evidence type="ECO:0000256" key="4">
    <source>
        <dbReference type="ARBA" id="ARBA00023004"/>
    </source>
</evidence>
<keyword evidence="4" id="KW-0408">Iron</keyword>
<evidence type="ECO:0000256" key="8">
    <source>
        <dbReference type="ARBA" id="ARBA00035045"/>
    </source>
</evidence>